<dbReference type="InterPro" id="IPR000914">
    <property type="entry name" value="SBP_5_dom"/>
</dbReference>
<dbReference type="PANTHER" id="PTHR30290:SF83">
    <property type="entry name" value="ABC TRANSPORTER SUBSTRATE-BINDING PROTEIN"/>
    <property type="match status" value="1"/>
</dbReference>
<dbReference type="InterPro" id="IPR030678">
    <property type="entry name" value="Peptide/Ni-bd"/>
</dbReference>
<sequence length="562" mass="59919">MRKKYLLGIALVGVLALSSCSSSTPGTDDDAPGAEGGNGGTIYVLQNSDYSHLDPAQGFDGGVNNFYRLIYRTLTSQSTGEGAEGTEIVPDLATDLGTPNEDATVWTFTLKDDIFFEDGTPITSADVRFGVERSFDPDIAVGSPYARLLLADTDGYEGIYRSGQLSSIETPDEKTIVFHLSRPFADFASAVAQNVFVPFPAEGDVTTTSIDQQPISSGPYKVTEYTPGSSLVLERNEHWSADTDDIRAALPDSFEYTFGLDPATIDERLIADQGKDANAIGGSVQPAAISRIQTPEIQARTIDGIQGCTTYLGLNTTKAPFDQELVRQAVAWAVDKKSAQTGTGGTLLADIAHTMLPPQMAGREDFNDFETADDAGDPEKAKELLAEAGLPDGFSFSLDMRTTPKTQAQAESLQQSLSKAGITVNLNVIDTASYWETIGNTSQQTDAALAGWCPDWANGETFLPPLFEGSQIFPTGNSNIAQFDDPEVNERMTEIRAMADIDEANAAWSALDQTIVSKAPGIPLLYEKVLSVTGSNIAGAYSHAGFSGGIDFVSVGLVDPSK</sequence>
<reference evidence="3 4" key="1">
    <citation type="submission" date="2020-08" db="EMBL/GenBank/DDBJ databases">
        <title>Sequencing the genomes of 1000 actinobacteria strains.</title>
        <authorList>
            <person name="Klenk H.-P."/>
        </authorList>
    </citation>
    <scope>NUCLEOTIDE SEQUENCE [LARGE SCALE GENOMIC DNA]</scope>
    <source>
        <strain evidence="3 4">DSM 19600</strain>
    </source>
</reference>
<dbReference type="PANTHER" id="PTHR30290">
    <property type="entry name" value="PERIPLASMIC BINDING COMPONENT OF ABC TRANSPORTER"/>
    <property type="match status" value="1"/>
</dbReference>
<evidence type="ECO:0000313" key="3">
    <source>
        <dbReference type="EMBL" id="MBB4139966.1"/>
    </source>
</evidence>
<dbReference type="AlphaFoldDB" id="A0AA40VM25"/>
<protein>
    <submittedName>
        <fullName evidence="3">Peptide/nickel transport system substrate-binding protein</fullName>
    </submittedName>
</protein>
<dbReference type="SUPFAM" id="SSF53850">
    <property type="entry name" value="Periplasmic binding protein-like II"/>
    <property type="match status" value="1"/>
</dbReference>
<comment type="caution">
    <text evidence="3">The sequence shown here is derived from an EMBL/GenBank/DDBJ whole genome shotgun (WGS) entry which is preliminary data.</text>
</comment>
<feature type="domain" description="Solute-binding protein family 5" evidence="2">
    <location>
        <begin position="87"/>
        <end position="471"/>
    </location>
</feature>
<dbReference type="GO" id="GO:0043190">
    <property type="term" value="C:ATP-binding cassette (ABC) transporter complex"/>
    <property type="evidence" value="ECO:0007669"/>
    <property type="project" value="InterPro"/>
</dbReference>
<dbReference type="InterPro" id="IPR039424">
    <property type="entry name" value="SBP_5"/>
</dbReference>
<keyword evidence="1" id="KW-0732">Signal</keyword>
<dbReference type="EMBL" id="JACIFH010000001">
    <property type="protein sequence ID" value="MBB4139966.1"/>
    <property type="molecule type" value="Genomic_DNA"/>
</dbReference>
<evidence type="ECO:0000313" key="4">
    <source>
        <dbReference type="Proteomes" id="UP000549113"/>
    </source>
</evidence>
<dbReference type="Gene3D" id="3.10.105.10">
    <property type="entry name" value="Dipeptide-binding Protein, Domain 3"/>
    <property type="match status" value="1"/>
</dbReference>
<dbReference type="CDD" id="cd08506">
    <property type="entry name" value="PBP2_clavulanate_OppA2"/>
    <property type="match status" value="1"/>
</dbReference>
<evidence type="ECO:0000256" key="1">
    <source>
        <dbReference type="SAM" id="SignalP"/>
    </source>
</evidence>
<keyword evidence="4" id="KW-1185">Reference proteome</keyword>
<evidence type="ECO:0000259" key="2">
    <source>
        <dbReference type="Pfam" id="PF00496"/>
    </source>
</evidence>
<dbReference type="Proteomes" id="UP000549113">
    <property type="component" value="Unassembled WGS sequence"/>
</dbReference>
<name>A0AA40VM25_9MICO</name>
<dbReference type="Pfam" id="PF00496">
    <property type="entry name" value="SBP_bac_5"/>
    <property type="match status" value="1"/>
</dbReference>
<dbReference type="PIRSF" id="PIRSF002741">
    <property type="entry name" value="MppA"/>
    <property type="match status" value="1"/>
</dbReference>
<accession>A0AA40VM25</accession>
<feature type="chain" id="PRO_5041433372" evidence="1">
    <location>
        <begin position="24"/>
        <end position="562"/>
    </location>
</feature>
<dbReference type="GO" id="GO:0042597">
    <property type="term" value="C:periplasmic space"/>
    <property type="evidence" value="ECO:0007669"/>
    <property type="project" value="UniProtKB-ARBA"/>
</dbReference>
<proteinExistence type="predicted"/>
<dbReference type="RefSeq" id="WP_183499567.1">
    <property type="nucleotide sequence ID" value="NZ_BAABCO010000005.1"/>
</dbReference>
<organism evidence="3 4">
    <name type="scientific">Microbacterium invictum</name>
    <dbReference type="NCBI Taxonomy" id="515415"/>
    <lineage>
        <taxon>Bacteria</taxon>
        <taxon>Bacillati</taxon>
        <taxon>Actinomycetota</taxon>
        <taxon>Actinomycetes</taxon>
        <taxon>Micrococcales</taxon>
        <taxon>Microbacteriaceae</taxon>
        <taxon>Microbacterium</taxon>
    </lineage>
</organism>
<dbReference type="GO" id="GO:1904680">
    <property type="term" value="F:peptide transmembrane transporter activity"/>
    <property type="evidence" value="ECO:0007669"/>
    <property type="project" value="TreeGrafter"/>
</dbReference>
<dbReference type="PROSITE" id="PS51257">
    <property type="entry name" value="PROKAR_LIPOPROTEIN"/>
    <property type="match status" value="1"/>
</dbReference>
<dbReference type="Gene3D" id="3.40.190.10">
    <property type="entry name" value="Periplasmic binding protein-like II"/>
    <property type="match status" value="1"/>
</dbReference>
<feature type="signal peptide" evidence="1">
    <location>
        <begin position="1"/>
        <end position="23"/>
    </location>
</feature>
<dbReference type="GO" id="GO:0015833">
    <property type="term" value="P:peptide transport"/>
    <property type="evidence" value="ECO:0007669"/>
    <property type="project" value="TreeGrafter"/>
</dbReference>
<gene>
    <name evidence="3" type="ORF">BKA10_001760</name>
</gene>